<evidence type="ECO:0000313" key="4">
    <source>
        <dbReference type="Proteomes" id="UP000282876"/>
    </source>
</evidence>
<dbReference type="VEuPathDB" id="MicrosporidiaDB:TUBRATIS_30790"/>
<keyword evidence="1" id="KW-1133">Transmembrane helix</keyword>
<dbReference type="AlphaFoldDB" id="A0A437AHD8"/>
<comment type="caution">
    <text evidence="3">The sequence shown here is derived from an EMBL/GenBank/DDBJ whole genome shotgun (WGS) entry which is preliminary data.</text>
</comment>
<keyword evidence="2" id="KW-0732">Signal</keyword>
<feature type="signal peptide" evidence="2">
    <location>
        <begin position="1"/>
        <end position="19"/>
    </location>
</feature>
<organism evidence="3 4">
    <name type="scientific">Tubulinosema ratisbonensis</name>
    <dbReference type="NCBI Taxonomy" id="291195"/>
    <lineage>
        <taxon>Eukaryota</taxon>
        <taxon>Fungi</taxon>
        <taxon>Fungi incertae sedis</taxon>
        <taxon>Microsporidia</taxon>
        <taxon>Tubulinosematoidea</taxon>
        <taxon>Tubulinosematidae</taxon>
        <taxon>Tubulinosema</taxon>
    </lineage>
</organism>
<name>A0A437AHD8_9MICR</name>
<proteinExistence type="predicted"/>
<keyword evidence="1" id="KW-0812">Transmembrane</keyword>
<keyword evidence="1" id="KW-0472">Membrane</keyword>
<feature type="chain" id="PRO_5019360118" evidence="2">
    <location>
        <begin position="20"/>
        <end position="84"/>
    </location>
</feature>
<evidence type="ECO:0000256" key="1">
    <source>
        <dbReference type="SAM" id="Phobius"/>
    </source>
</evidence>
<evidence type="ECO:0000313" key="3">
    <source>
        <dbReference type="EMBL" id="RVD90488.1"/>
    </source>
</evidence>
<reference evidence="3 4" key="1">
    <citation type="submission" date="2018-10" db="EMBL/GenBank/DDBJ databases">
        <title>Draft genome sequence of the microsporidian Tubulinosema ratisbonensis.</title>
        <authorList>
            <person name="Polonais V."/>
            <person name="Peyretaillade E."/>
            <person name="Niehus S."/>
            <person name="Wawrzyniak I."/>
            <person name="Franchet A."/>
            <person name="Gaspin C."/>
            <person name="Reichstadt M."/>
            <person name="Belser C."/>
            <person name="Labadie K."/>
            <person name="Delbac F."/>
            <person name="Ferrandon D."/>
        </authorList>
    </citation>
    <scope>NUCLEOTIDE SEQUENCE [LARGE SCALE GENOMIC DNA]</scope>
    <source>
        <strain evidence="3 4">Franzen</strain>
    </source>
</reference>
<dbReference type="EMBL" id="RCSS01000936">
    <property type="protein sequence ID" value="RVD90488.1"/>
    <property type="molecule type" value="Genomic_DNA"/>
</dbReference>
<protein>
    <submittedName>
        <fullName evidence="3">Uncharacterized protein</fullName>
    </submittedName>
</protein>
<gene>
    <name evidence="3" type="ORF">TUBRATIS_30790</name>
</gene>
<feature type="transmembrane region" description="Helical" evidence="1">
    <location>
        <begin position="59"/>
        <end position="81"/>
    </location>
</feature>
<evidence type="ECO:0000256" key="2">
    <source>
        <dbReference type="SAM" id="SignalP"/>
    </source>
</evidence>
<sequence length="84" mass="9741">MSKHLILKILIISLNLINCINQNESIHELCFNYGCPCKDDSAVERLARLKLRERENGWIAFYIGLGVIMVFILCFVCCYLCKKK</sequence>
<accession>A0A437AHD8</accession>
<keyword evidence="4" id="KW-1185">Reference proteome</keyword>
<dbReference type="Proteomes" id="UP000282876">
    <property type="component" value="Unassembled WGS sequence"/>
</dbReference>